<evidence type="ECO:0000313" key="2">
    <source>
        <dbReference type="Proteomes" id="UP001589766"/>
    </source>
</evidence>
<dbReference type="EMBL" id="JBHLWH010000028">
    <property type="protein sequence ID" value="MFC0249069.1"/>
    <property type="molecule type" value="Genomic_DNA"/>
</dbReference>
<evidence type="ECO:0000313" key="1">
    <source>
        <dbReference type="EMBL" id="MFC0249069.1"/>
    </source>
</evidence>
<accession>A0ABV6F6D1</accession>
<proteinExistence type="predicted"/>
<evidence type="ECO:0008006" key="3">
    <source>
        <dbReference type="Google" id="ProtNLM"/>
    </source>
</evidence>
<comment type="caution">
    <text evidence="1">The sequence shown here is derived from an EMBL/GenBank/DDBJ whole genome shotgun (WGS) entry which is preliminary data.</text>
</comment>
<sequence>MAGLGTFGKIVMAAASNPKVRGALQSPKAKQLGGKAVDGAANLAQKAAKGKHQDKIQRARDEALKRLGGRP</sequence>
<reference evidence="1 2" key="1">
    <citation type="submission" date="2024-09" db="EMBL/GenBank/DDBJ databases">
        <authorList>
            <person name="Sun Q."/>
            <person name="Mori K."/>
        </authorList>
    </citation>
    <scope>NUCLEOTIDE SEQUENCE [LARGE SCALE GENOMIC DNA]</scope>
    <source>
        <strain evidence="1 2">CCM 7609</strain>
    </source>
</reference>
<dbReference type="RefSeq" id="WP_378041834.1">
    <property type="nucleotide sequence ID" value="NZ_JBHLWH010000028.1"/>
</dbReference>
<organism evidence="1 2">
    <name type="scientific">Citricoccus parietis</name>
    <dbReference type="NCBI Taxonomy" id="592307"/>
    <lineage>
        <taxon>Bacteria</taxon>
        <taxon>Bacillati</taxon>
        <taxon>Actinomycetota</taxon>
        <taxon>Actinomycetes</taxon>
        <taxon>Micrococcales</taxon>
        <taxon>Micrococcaceae</taxon>
        <taxon>Citricoccus</taxon>
    </lineage>
</organism>
<keyword evidence="2" id="KW-1185">Reference proteome</keyword>
<name>A0ABV6F6D1_9MICC</name>
<gene>
    <name evidence="1" type="ORF">ACFFIO_11220</name>
</gene>
<dbReference type="Proteomes" id="UP001589766">
    <property type="component" value="Unassembled WGS sequence"/>
</dbReference>
<protein>
    <recommendedName>
        <fullName evidence="3">Antitoxin</fullName>
    </recommendedName>
</protein>